<evidence type="ECO:0000313" key="6">
    <source>
        <dbReference type="Proteomes" id="UP000247078"/>
    </source>
</evidence>
<dbReference type="InterPro" id="IPR052580">
    <property type="entry name" value="Lipid_Hydrolase"/>
</dbReference>
<organism evidence="4 6">
    <name type="scientific">Paenibacillus pabuli</name>
    <dbReference type="NCBI Taxonomy" id="1472"/>
    <lineage>
        <taxon>Bacteria</taxon>
        <taxon>Bacillati</taxon>
        <taxon>Bacillota</taxon>
        <taxon>Bacilli</taxon>
        <taxon>Bacillales</taxon>
        <taxon>Paenibacillaceae</taxon>
        <taxon>Paenibacillus</taxon>
    </lineage>
</organism>
<dbReference type="SUPFAM" id="SSF52151">
    <property type="entry name" value="FabD/lysophospholipase-like"/>
    <property type="match status" value="1"/>
</dbReference>
<keyword evidence="1 2" id="KW-0443">Lipid metabolism</keyword>
<dbReference type="GO" id="GO:0016787">
    <property type="term" value="F:hydrolase activity"/>
    <property type="evidence" value="ECO:0007669"/>
    <property type="project" value="UniProtKB-UniRule"/>
</dbReference>
<dbReference type="PANTHER" id="PTHR46394">
    <property type="entry name" value="ANNEXIN"/>
    <property type="match status" value="1"/>
</dbReference>
<evidence type="ECO:0000313" key="4">
    <source>
        <dbReference type="EMBL" id="PWW44179.1"/>
    </source>
</evidence>
<sequence length="343" mass="37601">MDCLENGGFIVLINGVFEGGGVKGISLAGAVKGAEDYGVEFNRVAGTSSGSIVAALLAAGYSAEEMKGIIENTPFASLLRRSPIFDTKWIGPAARLFLKKGLYSGEALECWIRDMLKKKGVRTFADLPPGKLLIIASDISNGTILVLPDDIKRFGIDPSKLEVAKAVRMSCSIPYFFDPVAIRRSPILSKGLRFADQFVYIVDGALLSNFPLWLFDGERTERGGDLIPVVGFKMVGKIEGEPARIRGPLSMLQALVETMLTAHDERYIEQVNRFRTVKIPTLGIKPTEFNLSVQDSTALYQSGVTAGTEFFSGWNTKIYSEQLDKQKRELRKKQAETPPLTPV</sequence>
<dbReference type="Proteomes" id="UP000247078">
    <property type="component" value="Unassembled WGS sequence"/>
</dbReference>
<feature type="short sequence motif" description="GXSXG" evidence="2">
    <location>
        <begin position="46"/>
        <end position="50"/>
    </location>
</feature>
<evidence type="ECO:0000313" key="7">
    <source>
        <dbReference type="Proteomes" id="UP000248827"/>
    </source>
</evidence>
<feature type="short sequence motif" description="GXGXXG" evidence="2">
    <location>
        <begin position="19"/>
        <end position="24"/>
    </location>
</feature>
<keyword evidence="2" id="KW-0442">Lipid degradation</keyword>
<proteinExistence type="predicted"/>
<comment type="caution">
    <text evidence="4">The sequence shown here is derived from an EMBL/GenBank/DDBJ whole genome shotgun (WGS) entry which is preliminary data.</text>
</comment>
<dbReference type="AlphaFoldDB" id="A0A855YF43"/>
<dbReference type="EMBL" id="QGTZ01000002">
    <property type="protein sequence ID" value="PWW44179.1"/>
    <property type="molecule type" value="Genomic_DNA"/>
</dbReference>
<keyword evidence="2" id="KW-0378">Hydrolase</keyword>
<protein>
    <submittedName>
        <fullName evidence="4">NTE family protein</fullName>
    </submittedName>
</protein>
<feature type="active site" description="Proton acceptor" evidence="2">
    <location>
        <position position="203"/>
    </location>
</feature>
<dbReference type="CDD" id="cd07207">
    <property type="entry name" value="Pat_ExoU_VipD_like"/>
    <property type="match status" value="1"/>
</dbReference>
<feature type="active site" description="Nucleophile" evidence="2">
    <location>
        <position position="48"/>
    </location>
</feature>
<dbReference type="EMBL" id="QLLI01000001">
    <property type="protein sequence ID" value="RAJ03616.1"/>
    <property type="molecule type" value="Genomic_DNA"/>
</dbReference>
<evidence type="ECO:0000256" key="2">
    <source>
        <dbReference type="PROSITE-ProRule" id="PRU01161"/>
    </source>
</evidence>
<dbReference type="GO" id="GO:0016042">
    <property type="term" value="P:lipid catabolic process"/>
    <property type="evidence" value="ECO:0007669"/>
    <property type="project" value="UniProtKB-UniRule"/>
</dbReference>
<feature type="short sequence motif" description="DGA/G" evidence="2">
    <location>
        <begin position="203"/>
        <end position="205"/>
    </location>
</feature>
<dbReference type="Gene3D" id="3.40.1090.10">
    <property type="entry name" value="Cytosolic phospholipase A2 catalytic domain"/>
    <property type="match status" value="2"/>
</dbReference>
<feature type="domain" description="PNPLA" evidence="3">
    <location>
        <begin position="15"/>
        <end position="216"/>
    </location>
</feature>
<keyword evidence="7" id="KW-1185">Reference proteome</keyword>
<evidence type="ECO:0000313" key="5">
    <source>
        <dbReference type="EMBL" id="RAJ03616.1"/>
    </source>
</evidence>
<dbReference type="InterPro" id="IPR016035">
    <property type="entry name" value="Acyl_Trfase/lysoPLipase"/>
</dbReference>
<accession>A0A855YF43</accession>
<reference evidence="4 6" key="1">
    <citation type="submission" date="2018-05" db="EMBL/GenBank/DDBJ databases">
        <title>Freshwater and sediment microbial communities from various areas in North America, analyzing microbe dynamics in response to fracking.</title>
        <authorList>
            <person name="Lamendella R."/>
        </authorList>
    </citation>
    <scope>NUCLEOTIDE SEQUENCE [LARGE SCALE GENOMIC DNA]</scope>
    <source>
        <strain evidence="4 6">DB-3</strain>
        <strain evidence="5 7">NG-13</strain>
    </source>
</reference>
<gene>
    <name evidence="5" type="ORF">DET54_101819</name>
    <name evidence="4" type="ORF">DET56_102412</name>
</gene>
<evidence type="ECO:0000256" key="1">
    <source>
        <dbReference type="ARBA" id="ARBA00023098"/>
    </source>
</evidence>
<dbReference type="PANTHER" id="PTHR46394:SF1">
    <property type="entry name" value="PNPLA DOMAIN-CONTAINING PROTEIN"/>
    <property type="match status" value="1"/>
</dbReference>
<name>A0A855YF43_9BACL</name>
<dbReference type="Pfam" id="PF01734">
    <property type="entry name" value="Patatin"/>
    <property type="match status" value="1"/>
</dbReference>
<evidence type="ECO:0000259" key="3">
    <source>
        <dbReference type="PROSITE" id="PS51635"/>
    </source>
</evidence>
<dbReference type="PROSITE" id="PS51635">
    <property type="entry name" value="PNPLA"/>
    <property type="match status" value="1"/>
</dbReference>
<dbReference type="Proteomes" id="UP000248827">
    <property type="component" value="Unassembled WGS sequence"/>
</dbReference>
<dbReference type="InterPro" id="IPR002641">
    <property type="entry name" value="PNPLA_dom"/>
</dbReference>